<keyword evidence="5" id="KW-0274">FAD</keyword>
<reference evidence="9" key="1">
    <citation type="submission" date="2018-09" db="EMBL/GenBank/DDBJ databases">
        <authorList>
            <person name="Rao S.N."/>
            <person name="Shyam Mohan A.H."/>
            <person name="Divakara Murthy S."/>
        </authorList>
    </citation>
    <scope>NUCLEOTIDE SEQUENCE</scope>
    <source>
        <strain evidence="9">95</strain>
    </source>
</reference>
<comment type="similarity">
    <text evidence="3">Belongs to the lysine N(6)-hydroxylase/L-ornithine N(5)-oxygenase family.</text>
</comment>
<evidence type="ECO:0000256" key="8">
    <source>
        <dbReference type="SAM" id="MobiDB-lite"/>
    </source>
</evidence>
<keyword evidence="4" id="KW-0285">Flavoprotein</keyword>
<keyword evidence="9" id="KW-0503">Monooxygenase</keyword>
<evidence type="ECO:0000256" key="3">
    <source>
        <dbReference type="ARBA" id="ARBA00007588"/>
    </source>
</evidence>
<evidence type="ECO:0000256" key="4">
    <source>
        <dbReference type="ARBA" id="ARBA00022630"/>
    </source>
</evidence>
<dbReference type="Pfam" id="PF13434">
    <property type="entry name" value="Lys_Orn_oxgnase"/>
    <property type="match status" value="1"/>
</dbReference>
<dbReference type="SUPFAM" id="SSF51905">
    <property type="entry name" value="FAD/NAD(P)-binding domain"/>
    <property type="match status" value="1"/>
</dbReference>
<name>A0A4D6BRL2_SHEPU</name>
<sequence length="505" mass="57236">MTTLQREIDREIFDLLGIGIGPFNLGLAALSEPIDGFNCLFLDAKTSFDWHPGMLLKSSRLQTPFMSDLVTMADPTSRYSYLNFAKQTGRLYPFYIRENFFLPRHEYNLYCQWVSQQLSNLKFGFKVTQVDYNAGEGIYRVTGFDRRSGKTHTYQCRKLVLGTGTEPYLPKDCPIQDARIMHTASYMQQKTYLQSQSAITVIGSGQSAADLFYDLLPDIDTYGYQLNWMTRSPRFYPLEYTKLTLEMTSPDYVDYFHELTPNQRCSLIASQKQLYKGINSELINDIYDLLYQKRLLADFQCRLMKNAALTHIEPQANMLKLHFHHNEKNHTFEQETGAVILGTGYHYRLPEFISGIKQQVEFDDAGQLSVQRDYSIDIRGDIFVQNVGLHTHGISSPDLGMGCYRNSTILKAVLGYAPYHIEEHIAFQTFDPAKLASHQPCGVNAINTLNLKTKHFTKASNHTDTADAPHSLYPTQTATSSISAGTSSGAGTHMSVLMAPNKEAQ</sequence>
<feature type="region of interest" description="Disordered" evidence="8">
    <location>
        <begin position="461"/>
        <end position="505"/>
    </location>
</feature>
<dbReference type="Gene3D" id="3.50.50.60">
    <property type="entry name" value="FAD/NAD(P)-binding domain"/>
    <property type="match status" value="1"/>
</dbReference>
<evidence type="ECO:0000256" key="2">
    <source>
        <dbReference type="ARBA" id="ARBA00004924"/>
    </source>
</evidence>
<reference evidence="9" key="2">
    <citation type="journal article" date="2019" name="Protein Expr. Purif.">
        <title>Chaperone-assisted expression and purification of putrescine monooxygenase from Shewanella putrefaciens-95.</title>
        <authorList>
            <person name="Saroja N.R."/>
            <person name="Mohan A.H."/>
            <person name="Srividya D."/>
            <person name="Supreetha K."/>
        </authorList>
    </citation>
    <scope>NUCLEOTIDE SEQUENCE</scope>
    <source>
        <strain evidence="9">95</strain>
    </source>
</reference>
<evidence type="ECO:0000256" key="1">
    <source>
        <dbReference type="ARBA" id="ARBA00001974"/>
    </source>
</evidence>
<accession>A0A4D6BRL2</accession>
<feature type="compositionally biased region" description="Low complexity" evidence="8">
    <location>
        <begin position="475"/>
        <end position="492"/>
    </location>
</feature>
<dbReference type="InterPro" id="IPR025700">
    <property type="entry name" value="Lys/Orn_oxygenase"/>
</dbReference>
<gene>
    <name evidence="9" type="primary">pubA</name>
</gene>
<dbReference type="EMBL" id="MH899123">
    <property type="protein sequence ID" value="QBX90611.1"/>
    <property type="molecule type" value="Genomic_DNA"/>
</dbReference>
<proteinExistence type="inferred from homology"/>
<comment type="cofactor">
    <cofactor evidence="1">
        <name>FAD</name>
        <dbReference type="ChEBI" id="CHEBI:57692"/>
    </cofactor>
</comment>
<dbReference type="EC" id="1.14.13.59" evidence="9"/>
<evidence type="ECO:0000256" key="5">
    <source>
        <dbReference type="ARBA" id="ARBA00022827"/>
    </source>
</evidence>
<protein>
    <submittedName>
        <fullName evidence="9">Putrescine monooxygenase</fullName>
        <ecNumber evidence="9">1.14.13.59</ecNumber>
    </submittedName>
</protein>
<organism evidence="9">
    <name type="scientific">Shewanella putrefaciens</name>
    <name type="common">Pseudomonas putrefaciens</name>
    <dbReference type="NCBI Taxonomy" id="24"/>
    <lineage>
        <taxon>Bacteria</taxon>
        <taxon>Pseudomonadati</taxon>
        <taxon>Pseudomonadota</taxon>
        <taxon>Gammaproteobacteria</taxon>
        <taxon>Alteromonadales</taxon>
        <taxon>Shewanellaceae</taxon>
        <taxon>Shewanella</taxon>
    </lineage>
</organism>
<dbReference type="PANTHER" id="PTHR42802:SF1">
    <property type="entry name" value="L-ORNITHINE N(5)-MONOOXYGENASE"/>
    <property type="match status" value="1"/>
</dbReference>
<dbReference type="InterPro" id="IPR036188">
    <property type="entry name" value="FAD/NAD-bd_sf"/>
</dbReference>
<dbReference type="GO" id="GO:0047091">
    <property type="term" value="F:L-lysine 6-monooxygenase (NADPH) activity"/>
    <property type="evidence" value="ECO:0007669"/>
    <property type="project" value="UniProtKB-EC"/>
</dbReference>
<dbReference type="PANTHER" id="PTHR42802">
    <property type="entry name" value="MONOOXYGENASE"/>
    <property type="match status" value="1"/>
</dbReference>
<dbReference type="AlphaFoldDB" id="A0A4D6BRL2"/>
<keyword evidence="6" id="KW-0521">NADP</keyword>
<keyword evidence="7 9" id="KW-0560">Oxidoreductase</keyword>
<evidence type="ECO:0000256" key="6">
    <source>
        <dbReference type="ARBA" id="ARBA00022857"/>
    </source>
</evidence>
<evidence type="ECO:0000313" key="9">
    <source>
        <dbReference type="EMBL" id="QBX90611.1"/>
    </source>
</evidence>
<comment type="pathway">
    <text evidence="2">Siderophore biosynthesis.</text>
</comment>
<evidence type="ECO:0000256" key="7">
    <source>
        <dbReference type="ARBA" id="ARBA00023002"/>
    </source>
</evidence>